<protein>
    <submittedName>
        <fullName evidence="2">Uncharacterized protein</fullName>
    </submittedName>
</protein>
<name>A0A1J7I3M5_9PEZI</name>
<evidence type="ECO:0000256" key="1">
    <source>
        <dbReference type="SAM" id="MobiDB-lite"/>
    </source>
</evidence>
<sequence length="184" mass="20460">MGSLAVEHTGCVSEPFLTNGNAEDKIELCKVMVVFDLFRNPYLRPLPSLQTTTPQLPKPRKRDMRAEGERELKKLTLLGGPLPGHGREEAYADFSSAVSNFARRLDHDSPTHAGLVVTVFGGQRAKWLPAAGPGALNQMGVRKGDTVNQEAFQQMRVDLVRIIKSFNLRMHYVPPSVFPQPLRI</sequence>
<keyword evidence="3" id="KW-1185">Reference proteome</keyword>
<reference evidence="2 3" key="1">
    <citation type="submission" date="2016-10" db="EMBL/GenBank/DDBJ databases">
        <title>Draft genome sequence of Coniochaeta ligniaria NRRL30616, a lignocellulolytic fungus for bioabatement of inhibitors in plant biomass hydrolysates.</title>
        <authorList>
            <consortium name="DOE Joint Genome Institute"/>
            <person name="Jimenez D.J."/>
            <person name="Hector R.E."/>
            <person name="Riley R."/>
            <person name="Sun H."/>
            <person name="Grigoriev I.V."/>
            <person name="Van Elsas J.D."/>
            <person name="Nichols N.N."/>
        </authorList>
    </citation>
    <scope>NUCLEOTIDE SEQUENCE [LARGE SCALE GENOMIC DNA]</scope>
    <source>
        <strain evidence="2 3">NRRL 30616</strain>
    </source>
</reference>
<dbReference type="Proteomes" id="UP000182658">
    <property type="component" value="Unassembled WGS sequence"/>
</dbReference>
<gene>
    <name evidence="2" type="ORF">CONLIGDRAFT_650713</name>
</gene>
<dbReference type="AlphaFoldDB" id="A0A1J7I3M5"/>
<feature type="region of interest" description="Disordered" evidence="1">
    <location>
        <begin position="48"/>
        <end position="67"/>
    </location>
</feature>
<dbReference type="EMBL" id="KV875132">
    <property type="protein sequence ID" value="OIW22231.1"/>
    <property type="molecule type" value="Genomic_DNA"/>
</dbReference>
<organism evidence="2 3">
    <name type="scientific">Coniochaeta ligniaria NRRL 30616</name>
    <dbReference type="NCBI Taxonomy" id="1408157"/>
    <lineage>
        <taxon>Eukaryota</taxon>
        <taxon>Fungi</taxon>
        <taxon>Dikarya</taxon>
        <taxon>Ascomycota</taxon>
        <taxon>Pezizomycotina</taxon>
        <taxon>Sordariomycetes</taxon>
        <taxon>Sordariomycetidae</taxon>
        <taxon>Coniochaetales</taxon>
        <taxon>Coniochaetaceae</taxon>
        <taxon>Coniochaeta</taxon>
    </lineage>
</organism>
<proteinExistence type="predicted"/>
<dbReference type="InParanoid" id="A0A1J7I3M5"/>
<evidence type="ECO:0000313" key="2">
    <source>
        <dbReference type="EMBL" id="OIW22231.1"/>
    </source>
</evidence>
<accession>A0A1J7I3M5</accession>
<evidence type="ECO:0000313" key="3">
    <source>
        <dbReference type="Proteomes" id="UP000182658"/>
    </source>
</evidence>